<sequence>MNQVTWLTTHKTCDYLLVIQPHEDLHHKIMQVKQNFAETYDCSTATHSKPHITLVSFKQYEMLEEKIVHRLHVIAEASTPFKVELKDFGSFPTHTIYLNKWMKMNDENKPHFITEPHISIARKLQPWQYEKGWLEYSNTPFSGMFMADHMLLLRKREGEWKYQPVQRFELADHNITIKQGDLFAASTKPVKKKRPQKVSVGLMDSDMYNEQGQPYAPGEEAGNNTYKKGRGAQFNPRNRFLKNEKVKEHIEAIDDWTESNIQTVYLEDNAKGIVNKVDSPDVGMMYSMNPYQGCEHGCIYCYARNSFEYWGWSAGIDFETKIIVKKNAPQLLRKFLMNPKWECTPISLSGNTDCYQPAEKKFRLTRQLLEVCNEFNQPVGMITKNAGMLRDKDILQEMAKKNLVSILVSITSFDEDLRRAMEPRTTTAKQRLRIIKELSDAGIRAGVMLGPMIPGLNEHEMQRIMEAASENGATFSAYTFIRLNGAIKLIFHDWLYKNFPDRADKVWHLIESGHGGKVNDSRYGVRMRGEGPISDLVRQQFVKYNKIYGLNDERWELDCTKFRRPGAQGTLF</sequence>
<evidence type="ECO:0000313" key="2">
    <source>
        <dbReference type="Proteomes" id="UP001207468"/>
    </source>
</evidence>
<reference evidence="1" key="1">
    <citation type="submission" date="2021-03" db="EMBL/GenBank/DDBJ databases">
        <title>Evolutionary priming and transition to the ectomycorrhizal habit in an iconic lineage of mushroom-forming fungi: is preadaptation a requirement?</title>
        <authorList>
            <consortium name="DOE Joint Genome Institute"/>
            <person name="Looney B.P."/>
            <person name="Miyauchi S."/>
            <person name="Morin E."/>
            <person name="Drula E."/>
            <person name="Courty P.E."/>
            <person name="Chicoki N."/>
            <person name="Fauchery L."/>
            <person name="Kohler A."/>
            <person name="Kuo A."/>
            <person name="LaButti K."/>
            <person name="Pangilinan J."/>
            <person name="Lipzen A."/>
            <person name="Riley R."/>
            <person name="Andreopoulos W."/>
            <person name="He G."/>
            <person name="Johnson J."/>
            <person name="Barry K.W."/>
            <person name="Grigoriev I.V."/>
            <person name="Nagy L."/>
            <person name="Hibbett D."/>
            <person name="Henrissat B."/>
            <person name="Matheny P.B."/>
            <person name="Labbe J."/>
            <person name="Martin A.F."/>
        </authorList>
    </citation>
    <scope>NUCLEOTIDE SEQUENCE</scope>
    <source>
        <strain evidence="1">BPL698</strain>
    </source>
</reference>
<gene>
    <name evidence="1" type="ORF">F5148DRAFT_1296629</name>
</gene>
<evidence type="ECO:0000313" key="1">
    <source>
        <dbReference type="EMBL" id="KAI9429061.1"/>
    </source>
</evidence>
<protein>
    <submittedName>
        <fullName evidence="1">Uncharacterized protein</fullName>
    </submittedName>
</protein>
<keyword evidence="2" id="KW-1185">Reference proteome</keyword>
<organism evidence="1 2">
    <name type="scientific">Russula earlei</name>
    <dbReference type="NCBI Taxonomy" id="71964"/>
    <lineage>
        <taxon>Eukaryota</taxon>
        <taxon>Fungi</taxon>
        <taxon>Dikarya</taxon>
        <taxon>Basidiomycota</taxon>
        <taxon>Agaricomycotina</taxon>
        <taxon>Agaricomycetes</taxon>
        <taxon>Russulales</taxon>
        <taxon>Russulaceae</taxon>
        <taxon>Russula</taxon>
    </lineage>
</organism>
<dbReference type="EMBL" id="JAGFNK010001802">
    <property type="protein sequence ID" value="KAI9429061.1"/>
    <property type="molecule type" value="Genomic_DNA"/>
</dbReference>
<proteinExistence type="predicted"/>
<dbReference type="Proteomes" id="UP001207468">
    <property type="component" value="Unassembled WGS sequence"/>
</dbReference>
<name>A0ACC0TR91_9AGAM</name>
<accession>A0ACC0TR91</accession>
<comment type="caution">
    <text evidence="1">The sequence shown here is derived from an EMBL/GenBank/DDBJ whole genome shotgun (WGS) entry which is preliminary data.</text>
</comment>